<feature type="transmembrane region" description="Helical" evidence="6">
    <location>
        <begin position="82"/>
        <end position="100"/>
    </location>
</feature>
<feature type="transmembrane region" description="Helical" evidence="6">
    <location>
        <begin position="314"/>
        <end position="338"/>
    </location>
</feature>
<dbReference type="PANTHER" id="PTHR30482">
    <property type="entry name" value="HIGH-AFFINITY BRANCHED-CHAIN AMINO ACID TRANSPORT SYSTEM PERMEASE"/>
    <property type="match status" value="1"/>
</dbReference>
<feature type="transmembrane region" description="Helical" evidence="6">
    <location>
        <begin position="142"/>
        <end position="161"/>
    </location>
</feature>
<evidence type="ECO:0000313" key="8">
    <source>
        <dbReference type="Proteomes" id="UP000475214"/>
    </source>
</evidence>
<dbReference type="AlphaFoldDB" id="A0A6L9SE56"/>
<name>A0A6L9SE56_9ACTN</name>
<evidence type="ECO:0000256" key="4">
    <source>
        <dbReference type="ARBA" id="ARBA00022989"/>
    </source>
</evidence>
<evidence type="ECO:0000256" key="1">
    <source>
        <dbReference type="ARBA" id="ARBA00004651"/>
    </source>
</evidence>
<dbReference type="GO" id="GO:0005886">
    <property type="term" value="C:plasma membrane"/>
    <property type="evidence" value="ECO:0007669"/>
    <property type="project" value="UniProtKB-SubCell"/>
</dbReference>
<proteinExistence type="predicted"/>
<reference evidence="7 8" key="1">
    <citation type="submission" date="2020-02" db="EMBL/GenBank/DDBJ databases">
        <authorList>
            <person name="Li X.-J."/>
            <person name="Han X.-M."/>
        </authorList>
    </citation>
    <scope>NUCLEOTIDE SEQUENCE [LARGE SCALE GENOMIC DNA]</scope>
    <source>
        <strain evidence="7 8">CCTCC AB 2017055</strain>
    </source>
</reference>
<dbReference type="Pfam" id="PF02653">
    <property type="entry name" value="BPD_transp_2"/>
    <property type="match status" value="1"/>
</dbReference>
<dbReference type="Proteomes" id="UP000475214">
    <property type="component" value="Unassembled WGS sequence"/>
</dbReference>
<evidence type="ECO:0000256" key="6">
    <source>
        <dbReference type="SAM" id="Phobius"/>
    </source>
</evidence>
<sequence>MTVDTGVPSGRERAERETGLRVRGRGRGLRVRGRGVRGRPLLYTSYAADQAIWNTPAKRGWTLALVGAVLVLPFFLSRDLTSLVTTVFIFAIGGIGLNLVTGYAGQVSLGHAFFMGLGAYTAAVFGGAGSDQVIGWGLDMAIWLPMAGVVPALVGLVVAPLAVRVRGLYLAVLTLGLVFIGEHVFKEARSITGGAGVGRAPAEPVLFGMDLRERYHLFGYILSREAVYYFVCFAIFVVLAIAARNLTRSKPGRAFAAVRDRDVAASMMGISLRRTKTLAFTVSSFYAGVSGALLVMVIGRVTPTNWNLFLSIDLLAVILIGGIATISGSILGAAFVVLMPRIVSELADVVPFISTSPSGGFLSVFQLQTMLFGALIVLFLVLEPRGLYGLWVRVRNYWKAWPFSY</sequence>
<gene>
    <name evidence="7" type="ORF">G1H10_19485</name>
</gene>
<dbReference type="EMBL" id="JAAGOA010000014">
    <property type="protein sequence ID" value="NEE02360.1"/>
    <property type="molecule type" value="Genomic_DNA"/>
</dbReference>
<dbReference type="InterPro" id="IPR043428">
    <property type="entry name" value="LivM-like"/>
</dbReference>
<dbReference type="GO" id="GO:0015658">
    <property type="term" value="F:branched-chain amino acid transmembrane transporter activity"/>
    <property type="evidence" value="ECO:0007669"/>
    <property type="project" value="InterPro"/>
</dbReference>
<evidence type="ECO:0000256" key="2">
    <source>
        <dbReference type="ARBA" id="ARBA00022475"/>
    </source>
</evidence>
<keyword evidence="3 6" id="KW-0812">Transmembrane</keyword>
<comment type="subcellular location">
    <subcellularLocation>
        <location evidence="1">Cell membrane</location>
        <topology evidence="1">Multi-pass membrane protein</topology>
    </subcellularLocation>
</comment>
<evidence type="ECO:0000313" key="7">
    <source>
        <dbReference type="EMBL" id="NEE02360.1"/>
    </source>
</evidence>
<dbReference type="InterPro" id="IPR001851">
    <property type="entry name" value="ABC_transp_permease"/>
</dbReference>
<dbReference type="CDD" id="cd06581">
    <property type="entry name" value="TM_PBP1_LivM_like"/>
    <property type="match status" value="1"/>
</dbReference>
<organism evidence="7 8">
    <name type="scientific">Phytoactinopolyspora halotolerans</name>
    <dbReference type="NCBI Taxonomy" id="1981512"/>
    <lineage>
        <taxon>Bacteria</taxon>
        <taxon>Bacillati</taxon>
        <taxon>Actinomycetota</taxon>
        <taxon>Actinomycetes</taxon>
        <taxon>Jiangellales</taxon>
        <taxon>Jiangellaceae</taxon>
        <taxon>Phytoactinopolyspora</taxon>
    </lineage>
</organism>
<accession>A0A6L9SE56</accession>
<evidence type="ECO:0000256" key="5">
    <source>
        <dbReference type="ARBA" id="ARBA00023136"/>
    </source>
</evidence>
<comment type="caution">
    <text evidence="7">The sequence shown here is derived from an EMBL/GenBank/DDBJ whole genome shotgun (WGS) entry which is preliminary data.</text>
</comment>
<feature type="transmembrane region" description="Helical" evidence="6">
    <location>
        <begin position="359"/>
        <end position="382"/>
    </location>
</feature>
<keyword evidence="2" id="KW-1003">Cell membrane</keyword>
<evidence type="ECO:0000256" key="3">
    <source>
        <dbReference type="ARBA" id="ARBA00022692"/>
    </source>
</evidence>
<feature type="transmembrane region" description="Helical" evidence="6">
    <location>
        <begin position="168"/>
        <end position="185"/>
    </location>
</feature>
<dbReference type="RefSeq" id="WP_163740826.1">
    <property type="nucleotide sequence ID" value="NZ_JAAGOA010000014.1"/>
</dbReference>
<feature type="transmembrane region" description="Helical" evidence="6">
    <location>
        <begin position="60"/>
        <end position="76"/>
    </location>
</feature>
<keyword evidence="4 6" id="KW-1133">Transmembrane helix</keyword>
<feature type="transmembrane region" description="Helical" evidence="6">
    <location>
        <begin position="277"/>
        <end position="302"/>
    </location>
</feature>
<keyword evidence="5 6" id="KW-0472">Membrane</keyword>
<protein>
    <submittedName>
        <fullName evidence="7">Branched-chain amino acid ABC transporter permease</fullName>
    </submittedName>
</protein>
<keyword evidence="8" id="KW-1185">Reference proteome</keyword>
<feature type="transmembrane region" description="Helical" evidence="6">
    <location>
        <begin position="226"/>
        <end position="243"/>
    </location>
</feature>
<dbReference type="PANTHER" id="PTHR30482:SF5">
    <property type="entry name" value="ABC TRANSPORTER PERMEASE PROTEIN"/>
    <property type="match status" value="1"/>
</dbReference>
<feature type="transmembrane region" description="Helical" evidence="6">
    <location>
        <begin position="112"/>
        <end position="130"/>
    </location>
</feature>